<dbReference type="InterPro" id="IPR036291">
    <property type="entry name" value="NAD(P)-bd_dom_sf"/>
</dbReference>
<proteinExistence type="predicted"/>
<sequence>MECLSSGTVLKVGVSIRAAYTGIAALTLGIELIIGDQCPLQRPLLAPVHAPLVKPGTKAVNDLNRQCNTLDAFLKACTGLEGSSDLLLETRIW</sequence>
<evidence type="ECO:0000313" key="2">
    <source>
        <dbReference type="Proteomes" id="UP000219338"/>
    </source>
</evidence>
<gene>
    <name evidence="1" type="ORF">ARMOST_02128</name>
</gene>
<dbReference type="AlphaFoldDB" id="A0A284QQW3"/>
<dbReference type="EMBL" id="FUEG01000001">
    <property type="protein sequence ID" value="SJK98856.1"/>
    <property type="molecule type" value="Genomic_DNA"/>
</dbReference>
<dbReference type="Proteomes" id="UP000219338">
    <property type="component" value="Unassembled WGS sequence"/>
</dbReference>
<dbReference type="OrthoDB" id="2887at2759"/>
<protein>
    <submittedName>
        <fullName evidence="1">Uncharacterized protein</fullName>
    </submittedName>
</protein>
<reference evidence="2" key="1">
    <citation type="journal article" date="2017" name="Nat. Ecol. Evol.">
        <title>Genome expansion and lineage-specific genetic innovations in the forest pathogenic fungi Armillaria.</title>
        <authorList>
            <person name="Sipos G."/>
            <person name="Prasanna A.N."/>
            <person name="Walter M.C."/>
            <person name="O'Connor E."/>
            <person name="Balint B."/>
            <person name="Krizsan K."/>
            <person name="Kiss B."/>
            <person name="Hess J."/>
            <person name="Varga T."/>
            <person name="Slot J."/>
            <person name="Riley R."/>
            <person name="Boka B."/>
            <person name="Rigling D."/>
            <person name="Barry K."/>
            <person name="Lee J."/>
            <person name="Mihaltcheva S."/>
            <person name="LaButti K."/>
            <person name="Lipzen A."/>
            <person name="Waldron R."/>
            <person name="Moloney N.M."/>
            <person name="Sperisen C."/>
            <person name="Kredics L."/>
            <person name="Vagvoelgyi C."/>
            <person name="Patrignani A."/>
            <person name="Fitzpatrick D."/>
            <person name="Nagy I."/>
            <person name="Doyle S."/>
            <person name="Anderson J.B."/>
            <person name="Grigoriev I.V."/>
            <person name="Gueldener U."/>
            <person name="Muensterkoetter M."/>
            <person name="Nagy L.G."/>
        </authorList>
    </citation>
    <scope>NUCLEOTIDE SEQUENCE [LARGE SCALE GENOMIC DNA]</scope>
    <source>
        <strain evidence="2">C18/9</strain>
    </source>
</reference>
<dbReference type="SUPFAM" id="SSF51735">
    <property type="entry name" value="NAD(P)-binding Rossmann-fold domains"/>
    <property type="match status" value="1"/>
</dbReference>
<name>A0A284QQW3_ARMOS</name>
<organism evidence="1 2">
    <name type="scientific">Armillaria ostoyae</name>
    <name type="common">Armillaria root rot fungus</name>
    <dbReference type="NCBI Taxonomy" id="47428"/>
    <lineage>
        <taxon>Eukaryota</taxon>
        <taxon>Fungi</taxon>
        <taxon>Dikarya</taxon>
        <taxon>Basidiomycota</taxon>
        <taxon>Agaricomycotina</taxon>
        <taxon>Agaricomycetes</taxon>
        <taxon>Agaricomycetidae</taxon>
        <taxon>Agaricales</taxon>
        <taxon>Marasmiineae</taxon>
        <taxon>Physalacriaceae</taxon>
        <taxon>Armillaria</taxon>
    </lineage>
</organism>
<dbReference type="Gene3D" id="3.40.50.720">
    <property type="entry name" value="NAD(P)-binding Rossmann-like Domain"/>
    <property type="match status" value="1"/>
</dbReference>
<evidence type="ECO:0000313" key="1">
    <source>
        <dbReference type="EMBL" id="SJK98856.1"/>
    </source>
</evidence>
<keyword evidence="2" id="KW-1185">Reference proteome</keyword>
<accession>A0A284QQW3</accession>
<dbReference type="STRING" id="47428.A0A284QQW3"/>